<evidence type="ECO:0000313" key="2">
    <source>
        <dbReference type="EMBL" id="BEH02264.1"/>
    </source>
</evidence>
<name>A0AAN0MGZ6_9ACTN</name>
<dbReference type="AlphaFoldDB" id="A0AAN0MGZ6"/>
<organism evidence="2 3">
    <name type="scientific">Brooklawnia propionicigenes</name>
    <dbReference type="NCBI Taxonomy" id="3041175"/>
    <lineage>
        <taxon>Bacteria</taxon>
        <taxon>Bacillati</taxon>
        <taxon>Actinomycetota</taxon>
        <taxon>Actinomycetes</taxon>
        <taxon>Propionibacteriales</taxon>
        <taxon>Propionibacteriaceae</taxon>
        <taxon>Brooklawnia</taxon>
    </lineage>
</organism>
<dbReference type="KEGG" id="broo:brsh051_15450"/>
<evidence type="ECO:0000313" key="3">
    <source>
        <dbReference type="Proteomes" id="UP001431656"/>
    </source>
</evidence>
<feature type="region of interest" description="Disordered" evidence="1">
    <location>
        <begin position="79"/>
        <end position="106"/>
    </location>
</feature>
<dbReference type="Proteomes" id="UP001431656">
    <property type="component" value="Chromosome"/>
</dbReference>
<evidence type="ECO:0000256" key="1">
    <source>
        <dbReference type="SAM" id="MobiDB-lite"/>
    </source>
</evidence>
<reference evidence="2" key="1">
    <citation type="journal article" date="2024" name="Int. J. Syst. Evol. Microbiol.">
        <title>Brooklawnia propionicigenes sp. nov., a facultatively anaerobic, propionate-producing bacterium isolated from a methanogenic reactor treating waste from cattle farms.</title>
        <authorList>
            <person name="Akita Y."/>
            <person name="Ueki A."/>
            <person name="Tonouchi A."/>
            <person name="Sugawara Y."/>
            <person name="Honma S."/>
            <person name="Kaku N."/>
            <person name="Ueki K."/>
        </authorList>
    </citation>
    <scope>NUCLEOTIDE SEQUENCE</scope>
    <source>
        <strain evidence="2">SH051</strain>
    </source>
</reference>
<dbReference type="EMBL" id="AP028056">
    <property type="protein sequence ID" value="BEH02264.1"/>
    <property type="molecule type" value="Genomic_DNA"/>
</dbReference>
<accession>A0AAN0MGZ6</accession>
<proteinExistence type="predicted"/>
<keyword evidence="3" id="KW-1185">Reference proteome</keyword>
<feature type="compositionally biased region" description="Basic residues" evidence="1">
    <location>
        <begin position="81"/>
        <end position="96"/>
    </location>
</feature>
<sequence>MQCKKCHCSIRRSMSLLPDHVKETGALRPVELLRAVNTSDQLGLAKREGEPNAAAVADEAREPAALFLTRGLGLGLGVDSRRRRRRGGSHARRPFHRLAGSPAVNQPLGGGPWVSAAYAEEQPWTRDPRGSRVQSYSPRIPHGKVTKWQSTRMRPCQGAIID</sequence>
<gene>
    <name evidence="2" type="ORF">brsh051_15450</name>
</gene>
<protein>
    <submittedName>
        <fullName evidence="2">Uncharacterized protein</fullName>
    </submittedName>
</protein>